<reference evidence="2 3" key="1">
    <citation type="submission" date="2019-11" db="EMBL/GenBank/DDBJ databases">
        <title>Whole genome sequence of Oryza granulata.</title>
        <authorList>
            <person name="Li W."/>
        </authorList>
    </citation>
    <scope>NUCLEOTIDE SEQUENCE [LARGE SCALE GENOMIC DNA]</scope>
    <source>
        <strain evidence="3">cv. Menghai</strain>
        <tissue evidence="2">Leaf</tissue>
    </source>
</reference>
<dbReference type="Proteomes" id="UP000479710">
    <property type="component" value="Unassembled WGS sequence"/>
</dbReference>
<sequence length="106" mass="11002">MRKVTNGRAGEEVPWAVGRRCWREGDPELDEGGGHGDPDLEKTAPSEADGGGRRWGQRRARALSLPPCLPGLLSSPTTAGAGASGGVAGEEVPRSSVREADAVTQI</sequence>
<organism evidence="2 3">
    <name type="scientific">Oryza meyeriana var. granulata</name>
    <dbReference type="NCBI Taxonomy" id="110450"/>
    <lineage>
        <taxon>Eukaryota</taxon>
        <taxon>Viridiplantae</taxon>
        <taxon>Streptophyta</taxon>
        <taxon>Embryophyta</taxon>
        <taxon>Tracheophyta</taxon>
        <taxon>Spermatophyta</taxon>
        <taxon>Magnoliopsida</taxon>
        <taxon>Liliopsida</taxon>
        <taxon>Poales</taxon>
        <taxon>Poaceae</taxon>
        <taxon>BOP clade</taxon>
        <taxon>Oryzoideae</taxon>
        <taxon>Oryzeae</taxon>
        <taxon>Oryzinae</taxon>
        <taxon>Oryza</taxon>
        <taxon>Oryza meyeriana</taxon>
    </lineage>
</organism>
<evidence type="ECO:0000313" key="3">
    <source>
        <dbReference type="Proteomes" id="UP000479710"/>
    </source>
</evidence>
<dbReference type="EMBL" id="SPHZ02000011">
    <property type="protein sequence ID" value="KAF0891991.1"/>
    <property type="molecule type" value="Genomic_DNA"/>
</dbReference>
<name>A0A6G1BW27_9ORYZ</name>
<accession>A0A6G1BW27</accession>
<keyword evidence="3" id="KW-1185">Reference proteome</keyword>
<evidence type="ECO:0000256" key="1">
    <source>
        <dbReference type="SAM" id="MobiDB-lite"/>
    </source>
</evidence>
<dbReference type="AlphaFoldDB" id="A0A6G1BW27"/>
<feature type="compositionally biased region" description="Low complexity" evidence="1">
    <location>
        <begin position="62"/>
        <end position="81"/>
    </location>
</feature>
<evidence type="ECO:0000313" key="2">
    <source>
        <dbReference type="EMBL" id="KAF0891991.1"/>
    </source>
</evidence>
<gene>
    <name evidence="2" type="ORF">E2562_011365</name>
</gene>
<comment type="caution">
    <text evidence="2">The sequence shown here is derived from an EMBL/GenBank/DDBJ whole genome shotgun (WGS) entry which is preliminary data.</text>
</comment>
<feature type="region of interest" description="Disordered" evidence="1">
    <location>
        <begin position="22"/>
        <end position="106"/>
    </location>
</feature>
<protein>
    <submittedName>
        <fullName evidence="2">Uncharacterized protein</fullName>
    </submittedName>
</protein>
<feature type="compositionally biased region" description="Basic and acidic residues" evidence="1">
    <location>
        <begin position="22"/>
        <end position="44"/>
    </location>
</feature>
<feature type="compositionally biased region" description="Basic and acidic residues" evidence="1">
    <location>
        <begin position="91"/>
        <end position="106"/>
    </location>
</feature>
<proteinExistence type="predicted"/>